<comment type="catalytic activity">
    <reaction evidence="9">
        <text>L-ectoine + 2-oxoglutarate + O2 = 5-hydroxyectoine + succinate + CO2</text>
        <dbReference type="Rhea" id="RHEA:45740"/>
        <dbReference type="ChEBI" id="CHEBI:15379"/>
        <dbReference type="ChEBI" id="CHEBI:16526"/>
        <dbReference type="ChEBI" id="CHEBI:16810"/>
        <dbReference type="ChEBI" id="CHEBI:30031"/>
        <dbReference type="ChEBI" id="CHEBI:58515"/>
        <dbReference type="ChEBI" id="CHEBI:85413"/>
        <dbReference type="EC" id="1.14.11.55"/>
    </reaction>
</comment>
<evidence type="ECO:0000256" key="8">
    <source>
        <dbReference type="ARBA" id="ARBA00023004"/>
    </source>
</evidence>
<keyword evidence="8" id="KW-0408">Iron</keyword>
<dbReference type="EC" id="1.14.11.55" evidence="10"/>
<gene>
    <name evidence="12" type="ORF">DFR70_11896</name>
</gene>
<comment type="subunit">
    <text evidence="4">Homodimer.</text>
</comment>
<dbReference type="PANTHER" id="PTHR20883">
    <property type="entry name" value="PHYTANOYL-COA DIOXYGENASE DOMAIN CONTAINING 1"/>
    <property type="match status" value="1"/>
</dbReference>
<comment type="function">
    <text evidence="2">Involved in the biosynthesis of 5-hydroxyectoine, called compatible solute, which helps organisms to survive extreme osmotic stress by acting as a highly soluble organic osmolyte. Catalyzes the 2-oxoglutarate-dependent selective hydroxylation of L-ectoine to yield (4S,5S)-5-hydroxyectoine.</text>
</comment>
<evidence type="ECO:0000313" key="13">
    <source>
        <dbReference type="Proteomes" id="UP000247569"/>
    </source>
</evidence>
<dbReference type="AlphaFoldDB" id="A0A318JVN6"/>
<keyword evidence="7" id="KW-0560">Oxidoreductase</keyword>
<evidence type="ECO:0000256" key="6">
    <source>
        <dbReference type="ARBA" id="ARBA00022964"/>
    </source>
</evidence>
<dbReference type="SUPFAM" id="SSF51197">
    <property type="entry name" value="Clavaminate synthase-like"/>
    <property type="match status" value="1"/>
</dbReference>
<sequence>MVLQHTETRPTTGLVDRYPTRIGSPGTPFDRRDPTVWGRVEDPALADFDANGFASVDDLLTPTEVADFSAEIGRLAGDPALRDDERVIVEKASNRVRSVFEVHRLSAAIADLTRESRVAGLARQILGSEVYLHQSRVNYMPGFRGTGFYWHSDFETWHAEDGMPAPRTVSLSIALTDNYPINGSLMVMPGSHRTFVPCLGSTPAEHYRESLQEQEIGVPTQDDITTLANTYGISQFTGRAGSALLFDSNLMHGSSNNITPFPRSNIFLVFNSVENTLVEPFAAPAPRPGYIGSRDFTPLSA</sequence>
<feature type="region of interest" description="Disordered" evidence="11">
    <location>
        <begin position="1"/>
        <end position="33"/>
    </location>
</feature>
<dbReference type="PANTHER" id="PTHR20883:SF48">
    <property type="entry name" value="ECTOINE DIOXYGENASE"/>
    <property type="match status" value="1"/>
</dbReference>
<dbReference type="EMBL" id="QJKF01000018">
    <property type="protein sequence ID" value="PXX57441.1"/>
    <property type="molecule type" value="Genomic_DNA"/>
</dbReference>
<dbReference type="Proteomes" id="UP000247569">
    <property type="component" value="Unassembled WGS sequence"/>
</dbReference>
<evidence type="ECO:0000256" key="5">
    <source>
        <dbReference type="ARBA" id="ARBA00022723"/>
    </source>
</evidence>
<evidence type="ECO:0000256" key="11">
    <source>
        <dbReference type="SAM" id="MobiDB-lite"/>
    </source>
</evidence>
<dbReference type="InterPro" id="IPR008775">
    <property type="entry name" value="Phytyl_CoA_dOase-like"/>
</dbReference>
<protein>
    <recommendedName>
        <fullName evidence="10">Ectoine hydroxylase</fullName>
        <ecNumber evidence="10">1.14.11.55</ecNumber>
    </recommendedName>
</protein>
<name>A0A318JVN6_9NOCA</name>
<evidence type="ECO:0000256" key="7">
    <source>
        <dbReference type="ARBA" id="ARBA00023002"/>
    </source>
</evidence>
<evidence type="ECO:0000256" key="9">
    <source>
        <dbReference type="ARBA" id="ARBA00049228"/>
    </source>
</evidence>
<dbReference type="OrthoDB" id="2573519at2"/>
<keyword evidence="13" id="KW-1185">Reference proteome</keyword>
<reference evidence="12 13" key="1">
    <citation type="submission" date="2018-05" db="EMBL/GenBank/DDBJ databases">
        <title>Genomic Encyclopedia of Type Strains, Phase IV (KMG-IV): sequencing the most valuable type-strain genomes for metagenomic binning, comparative biology and taxonomic classification.</title>
        <authorList>
            <person name="Goeker M."/>
        </authorList>
    </citation>
    <scope>NUCLEOTIDE SEQUENCE [LARGE SCALE GENOMIC DNA]</scope>
    <source>
        <strain evidence="12 13">DSM 44704</strain>
    </source>
</reference>
<dbReference type="GO" id="GO:0005506">
    <property type="term" value="F:iron ion binding"/>
    <property type="evidence" value="ECO:0007669"/>
    <property type="project" value="UniProtKB-ARBA"/>
</dbReference>
<dbReference type="Gene3D" id="2.60.120.620">
    <property type="entry name" value="q2cbj1_9rhob like domain"/>
    <property type="match status" value="1"/>
</dbReference>
<evidence type="ECO:0000256" key="2">
    <source>
        <dbReference type="ARBA" id="ARBA00004063"/>
    </source>
</evidence>
<evidence type="ECO:0000313" key="12">
    <source>
        <dbReference type="EMBL" id="PXX57441.1"/>
    </source>
</evidence>
<comment type="cofactor">
    <cofactor evidence="1">
        <name>Fe(2+)</name>
        <dbReference type="ChEBI" id="CHEBI:29033"/>
    </cofactor>
</comment>
<dbReference type="InterPro" id="IPR012774">
    <property type="entry name" value="EctD"/>
</dbReference>
<dbReference type="RefSeq" id="WP_040735250.1">
    <property type="nucleotide sequence ID" value="NZ_QJKF01000018.1"/>
</dbReference>
<evidence type="ECO:0000256" key="4">
    <source>
        <dbReference type="ARBA" id="ARBA00011738"/>
    </source>
</evidence>
<organism evidence="12 13">
    <name type="scientific">Nocardia tenerifensis</name>
    <dbReference type="NCBI Taxonomy" id="228006"/>
    <lineage>
        <taxon>Bacteria</taxon>
        <taxon>Bacillati</taxon>
        <taxon>Actinomycetota</taxon>
        <taxon>Actinomycetes</taxon>
        <taxon>Mycobacteriales</taxon>
        <taxon>Nocardiaceae</taxon>
        <taxon>Nocardia</taxon>
    </lineage>
</organism>
<dbReference type="NCBIfam" id="TIGR02408">
    <property type="entry name" value="ectoine_ThpD"/>
    <property type="match status" value="1"/>
</dbReference>
<comment type="caution">
    <text evidence="12">The sequence shown here is derived from an EMBL/GenBank/DDBJ whole genome shotgun (WGS) entry which is preliminary data.</text>
</comment>
<accession>A0A318JVN6</accession>
<dbReference type="GO" id="GO:0016706">
    <property type="term" value="F:2-oxoglutarate-dependent dioxygenase activity"/>
    <property type="evidence" value="ECO:0007669"/>
    <property type="project" value="InterPro"/>
</dbReference>
<proteinExistence type="inferred from homology"/>
<keyword evidence="5" id="KW-0479">Metal-binding</keyword>
<comment type="similarity">
    <text evidence="3">Belongs to the PhyH family. EctD subfamily.</text>
</comment>
<evidence type="ECO:0000256" key="10">
    <source>
        <dbReference type="NCBIfam" id="TIGR02408"/>
    </source>
</evidence>
<evidence type="ECO:0000256" key="1">
    <source>
        <dbReference type="ARBA" id="ARBA00001954"/>
    </source>
</evidence>
<evidence type="ECO:0000256" key="3">
    <source>
        <dbReference type="ARBA" id="ARBA00007851"/>
    </source>
</evidence>
<keyword evidence="6" id="KW-0223">Dioxygenase</keyword>
<dbReference type="Pfam" id="PF05721">
    <property type="entry name" value="PhyH"/>
    <property type="match status" value="1"/>
</dbReference>